<dbReference type="Pfam" id="PF00581">
    <property type="entry name" value="Rhodanese"/>
    <property type="match status" value="1"/>
</dbReference>
<accession>A0A3N4KDW7</accession>
<feature type="region of interest" description="Disordered" evidence="11">
    <location>
        <begin position="586"/>
        <end position="621"/>
    </location>
</feature>
<evidence type="ECO:0000256" key="5">
    <source>
        <dbReference type="ARBA" id="ARBA00022801"/>
    </source>
</evidence>
<dbReference type="GO" id="GO:0005737">
    <property type="term" value="C:cytoplasm"/>
    <property type="evidence" value="ECO:0007669"/>
    <property type="project" value="TreeGrafter"/>
</dbReference>
<feature type="domain" description="Rhodanese" evidence="12">
    <location>
        <begin position="435"/>
        <end position="539"/>
    </location>
</feature>
<dbReference type="GO" id="GO:0000086">
    <property type="term" value="P:G2/M transition of mitotic cell cycle"/>
    <property type="evidence" value="ECO:0007669"/>
    <property type="project" value="TreeGrafter"/>
</dbReference>
<evidence type="ECO:0000256" key="10">
    <source>
        <dbReference type="RuleBase" id="RU368028"/>
    </source>
</evidence>
<feature type="compositionally biased region" description="Pro residues" evidence="11">
    <location>
        <begin position="166"/>
        <end position="178"/>
    </location>
</feature>
<comment type="similarity">
    <text evidence="1 10">Belongs to the MPI phosphatase family.</text>
</comment>
<evidence type="ECO:0000256" key="7">
    <source>
        <dbReference type="ARBA" id="ARBA00023306"/>
    </source>
</evidence>
<dbReference type="SUPFAM" id="SSF52821">
    <property type="entry name" value="Rhodanese/Cell cycle control phosphatase"/>
    <property type="match status" value="1"/>
</dbReference>
<dbReference type="PANTHER" id="PTHR10828:SF17">
    <property type="entry name" value="PROTEIN-TYROSINE-PHOSPHATASE"/>
    <property type="match status" value="1"/>
</dbReference>
<keyword evidence="5 10" id="KW-0378">Hydrolase</keyword>
<name>A0A3N4KDW7_9PEZI</name>
<dbReference type="PROSITE" id="PS50206">
    <property type="entry name" value="RHODANESE_3"/>
    <property type="match status" value="1"/>
</dbReference>
<dbReference type="GO" id="GO:0010971">
    <property type="term" value="P:positive regulation of G2/M transition of mitotic cell cycle"/>
    <property type="evidence" value="ECO:0007669"/>
    <property type="project" value="TreeGrafter"/>
</dbReference>
<dbReference type="GO" id="GO:0110032">
    <property type="term" value="P:positive regulation of G2/MI transition of meiotic cell cycle"/>
    <property type="evidence" value="ECO:0007669"/>
    <property type="project" value="TreeGrafter"/>
</dbReference>
<gene>
    <name evidence="13" type="ORF">P167DRAFT_578052</name>
</gene>
<evidence type="ECO:0000256" key="8">
    <source>
        <dbReference type="ARBA" id="ARBA00051722"/>
    </source>
</evidence>
<evidence type="ECO:0000313" key="14">
    <source>
        <dbReference type="Proteomes" id="UP000277580"/>
    </source>
</evidence>
<comment type="catalytic activity">
    <reaction evidence="8 10">
        <text>O-phospho-L-tyrosyl-[protein] + H2O = L-tyrosyl-[protein] + phosphate</text>
        <dbReference type="Rhea" id="RHEA:10684"/>
        <dbReference type="Rhea" id="RHEA-COMP:10136"/>
        <dbReference type="Rhea" id="RHEA-COMP:20101"/>
        <dbReference type="ChEBI" id="CHEBI:15377"/>
        <dbReference type="ChEBI" id="CHEBI:43474"/>
        <dbReference type="ChEBI" id="CHEBI:46858"/>
        <dbReference type="ChEBI" id="CHEBI:61978"/>
        <dbReference type="EC" id="3.1.3.48"/>
    </reaction>
</comment>
<dbReference type="FunFam" id="3.40.250.10:FF:000021">
    <property type="entry name" value="M-phase inducer phosphatase cdc-25.2"/>
    <property type="match status" value="1"/>
</dbReference>
<dbReference type="GO" id="GO:0004725">
    <property type="term" value="F:protein tyrosine phosphatase activity"/>
    <property type="evidence" value="ECO:0007669"/>
    <property type="project" value="UniProtKB-UniRule"/>
</dbReference>
<proteinExistence type="inferred from homology"/>
<dbReference type="OrthoDB" id="26523at2759"/>
<feature type="compositionally biased region" description="Basic and acidic residues" evidence="11">
    <location>
        <begin position="312"/>
        <end position="321"/>
    </location>
</feature>
<dbReference type="AlphaFoldDB" id="A0A3N4KDW7"/>
<evidence type="ECO:0000256" key="3">
    <source>
        <dbReference type="ARBA" id="ARBA00022618"/>
    </source>
</evidence>
<dbReference type="SMART" id="SM00450">
    <property type="entry name" value="RHOD"/>
    <property type="match status" value="1"/>
</dbReference>
<sequence length="621" mass="68976">MEFEAASSPIRMQGAFASHTPWTIGGNEFSRPSNATGKSLFGPKLSVGVRSEARGCFEKERRKESSPTSLLVADITQNFHIDKTPQVPTPRRSLFPFGPNAQNGRALPTTPVIPSSSPCHENMDLSPLPHKPAFSASLMVPSSPTEARTKNQSRSLSRTMSLCSSPPGPDPISTPTPDIPRMDLTKKLEAPVERKKSSNFTRPSLLKHNSRSTSFKAINAKALSGLSTSSLFGRSPTVSSAKLEDLFASSPRKSPAVSATKLDDLFACSPRKSPAVSSTKLDDLFACSPRKSPTVSSTKLEDMFACSPPPRKQKELNKRELGAPLSLVSSKSKSKGFPKDAGPTKTSLDGSPIAPLHRHKFQRPRGKIRRTLSMFDNPDDLMKRNVRTKGTELSPIKDSPGEKSILPCFTSKEDTLRRIDKATLCKVMDGQYKDEYDELMVVDCRFEYEYEGGHISGAVNVNSTEALENMFFKRPRTEKLLIIFHCEFSAHRAPRMALHLRSRDRQLNMQRYPALYYPDVYILEGGYCSFFNQYRVRCEPEQYVQMKDSSHLQTCEREMAKLQQKRGKISRTQSFTFGAKQVLDGSPSFGKRSSGGCSRDSEGLLSFNSKSRGDPRRMASF</sequence>
<dbReference type="CDD" id="cd01530">
    <property type="entry name" value="Cdc25"/>
    <property type="match status" value="1"/>
</dbReference>
<dbReference type="EC" id="3.1.3.48" evidence="2 10"/>
<feature type="region of interest" description="Disordered" evidence="11">
    <location>
        <begin position="21"/>
        <end position="41"/>
    </location>
</feature>
<evidence type="ECO:0000256" key="9">
    <source>
        <dbReference type="ARBA" id="ARBA00067190"/>
    </source>
</evidence>
<feature type="compositionally biased region" description="Polar residues" evidence="11">
    <location>
        <begin position="140"/>
        <end position="164"/>
    </location>
</feature>
<evidence type="ECO:0000256" key="4">
    <source>
        <dbReference type="ARBA" id="ARBA00022776"/>
    </source>
</evidence>
<evidence type="ECO:0000256" key="2">
    <source>
        <dbReference type="ARBA" id="ARBA00013064"/>
    </source>
</evidence>
<dbReference type="PRINTS" id="PR00716">
    <property type="entry name" value="MPIPHPHTASE"/>
</dbReference>
<evidence type="ECO:0000256" key="1">
    <source>
        <dbReference type="ARBA" id="ARBA00011065"/>
    </source>
</evidence>
<feature type="compositionally biased region" description="Basic residues" evidence="11">
    <location>
        <begin position="356"/>
        <end position="365"/>
    </location>
</feature>
<evidence type="ECO:0000256" key="6">
    <source>
        <dbReference type="ARBA" id="ARBA00022912"/>
    </source>
</evidence>
<keyword evidence="7 10" id="KW-0131">Cell cycle</keyword>
<dbReference type="STRING" id="1392247.A0A3N4KDW7"/>
<keyword evidence="4 10" id="KW-0498">Mitosis</keyword>
<comment type="function">
    <text evidence="10">Tyrosine protein phosphatase which functions as a dosage-dependent inducer of mitotic progression.</text>
</comment>
<dbReference type="InterPro" id="IPR001763">
    <property type="entry name" value="Rhodanese-like_dom"/>
</dbReference>
<dbReference type="InParanoid" id="A0A3N4KDW7"/>
<reference evidence="13 14" key="1">
    <citation type="journal article" date="2018" name="Nat. Ecol. Evol.">
        <title>Pezizomycetes genomes reveal the molecular basis of ectomycorrhizal truffle lifestyle.</title>
        <authorList>
            <person name="Murat C."/>
            <person name="Payen T."/>
            <person name="Noel B."/>
            <person name="Kuo A."/>
            <person name="Morin E."/>
            <person name="Chen J."/>
            <person name="Kohler A."/>
            <person name="Krizsan K."/>
            <person name="Balestrini R."/>
            <person name="Da Silva C."/>
            <person name="Montanini B."/>
            <person name="Hainaut M."/>
            <person name="Levati E."/>
            <person name="Barry K.W."/>
            <person name="Belfiori B."/>
            <person name="Cichocki N."/>
            <person name="Clum A."/>
            <person name="Dockter R.B."/>
            <person name="Fauchery L."/>
            <person name="Guy J."/>
            <person name="Iotti M."/>
            <person name="Le Tacon F."/>
            <person name="Lindquist E.A."/>
            <person name="Lipzen A."/>
            <person name="Malagnac F."/>
            <person name="Mello A."/>
            <person name="Molinier V."/>
            <person name="Miyauchi S."/>
            <person name="Poulain J."/>
            <person name="Riccioni C."/>
            <person name="Rubini A."/>
            <person name="Sitrit Y."/>
            <person name="Splivallo R."/>
            <person name="Traeger S."/>
            <person name="Wang M."/>
            <person name="Zifcakova L."/>
            <person name="Wipf D."/>
            <person name="Zambonelli A."/>
            <person name="Paolocci F."/>
            <person name="Nowrousian M."/>
            <person name="Ottonello S."/>
            <person name="Baldrian P."/>
            <person name="Spatafora J.W."/>
            <person name="Henrissat B."/>
            <person name="Nagy L.G."/>
            <person name="Aury J.M."/>
            <person name="Wincker P."/>
            <person name="Grigoriev I.V."/>
            <person name="Bonfante P."/>
            <person name="Martin F.M."/>
        </authorList>
    </citation>
    <scope>NUCLEOTIDE SEQUENCE [LARGE SCALE GENOMIC DNA]</scope>
    <source>
        <strain evidence="13 14">CCBAS932</strain>
    </source>
</reference>
<dbReference type="Proteomes" id="UP000277580">
    <property type="component" value="Unassembled WGS sequence"/>
</dbReference>
<protein>
    <recommendedName>
        <fullName evidence="9 10">M-phase inducer phosphatase</fullName>
        <ecNumber evidence="2 10">3.1.3.48</ecNumber>
    </recommendedName>
</protein>
<dbReference type="InterPro" id="IPR000751">
    <property type="entry name" value="MPI_Phosphatase"/>
</dbReference>
<dbReference type="GO" id="GO:0051301">
    <property type="term" value="P:cell division"/>
    <property type="evidence" value="ECO:0007669"/>
    <property type="project" value="UniProtKB-UniRule"/>
</dbReference>
<evidence type="ECO:0000259" key="12">
    <source>
        <dbReference type="PROSITE" id="PS50206"/>
    </source>
</evidence>
<dbReference type="Gene3D" id="3.40.250.10">
    <property type="entry name" value="Rhodanese-like domain"/>
    <property type="match status" value="1"/>
</dbReference>
<dbReference type="PANTHER" id="PTHR10828">
    <property type="entry name" value="M-PHASE INDUCER PHOSPHATASE DUAL SPECIFICITY PHOSPHATASE CDC25"/>
    <property type="match status" value="1"/>
</dbReference>
<evidence type="ECO:0000256" key="11">
    <source>
        <dbReference type="SAM" id="MobiDB-lite"/>
    </source>
</evidence>
<feature type="region of interest" description="Disordered" evidence="11">
    <location>
        <begin position="299"/>
        <end position="365"/>
    </location>
</feature>
<keyword evidence="14" id="KW-1185">Reference proteome</keyword>
<dbReference type="InterPro" id="IPR036873">
    <property type="entry name" value="Rhodanese-like_dom_sf"/>
</dbReference>
<evidence type="ECO:0000313" key="13">
    <source>
        <dbReference type="EMBL" id="RPB08677.1"/>
    </source>
</evidence>
<dbReference type="EMBL" id="ML119160">
    <property type="protein sequence ID" value="RPB08677.1"/>
    <property type="molecule type" value="Genomic_DNA"/>
</dbReference>
<keyword evidence="3 10" id="KW-0132">Cell division</keyword>
<organism evidence="13 14">
    <name type="scientific">Morchella conica CCBAS932</name>
    <dbReference type="NCBI Taxonomy" id="1392247"/>
    <lineage>
        <taxon>Eukaryota</taxon>
        <taxon>Fungi</taxon>
        <taxon>Dikarya</taxon>
        <taxon>Ascomycota</taxon>
        <taxon>Pezizomycotina</taxon>
        <taxon>Pezizomycetes</taxon>
        <taxon>Pezizales</taxon>
        <taxon>Morchellaceae</taxon>
        <taxon>Morchella</taxon>
    </lineage>
</organism>
<dbReference type="GO" id="GO:0005634">
    <property type="term" value="C:nucleus"/>
    <property type="evidence" value="ECO:0007669"/>
    <property type="project" value="TreeGrafter"/>
</dbReference>
<feature type="region of interest" description="Disordered" evidence="11">
    <location>
        <begin position="112"/>
        <end position="181"/>
    </location>
</feature>
<keyword evidence="6 10" id="KW-0904">Protein phosphatase</keyword>
<feature type="compositionally biased region" description="Basic and acidic residues" evidence="11">
    <location>
        <begin position="611"/>
        <end position="621"/>
    </location>
</feature>